<proteinExistence type="predicted"/>
<name>A0A1T4Q5D9_9BACT</name>
<dbReference type="Proteomes" id="UP000190065">
    <property type="component" value="Unassembled WGS sequence"/>
</dbReference>
<organism evidence="1 2">
    <name type="scientific">Segatella oulorum</name>
    <dbReference type="NCBI Taxonomy" id="28136"/>
    <lineage>
        <taxon>Bacteria</taxon>
        <taxon>Pseudomonadati</taxon>
        <taxon>Bacteroidota</taxon>
        <taxon>Bacteroidia</taxon>
        <taxon>Bacteroidales</taxon>
        <taxon>Prevotellaceae</taxon>
        <taxon>Segatella</taxon>
    </lineage>
</organism>
<feature type="non-terminal residue" evidence="1">
    <location>
        <position position="1"/>
    </location>
</feature>
<accession>A0A1T4Q5D9</accession>
<reference evidence="1 2" key="1">
    <citation type="submission" date="2017-02" db="EMBL/GenBank/DDBJ databases">
        <authorList>
            <person name="Peterson S.W."/>
        </authorList>
    </citation>
    <scope>NUCLEOTIDE SEQUENCE [LARGE SCALE GENOMIC DNA]</scope>
    <source>
        <strain evidence="1 2">ATCC 43324</strain>
    </source>
</reference>
<sequence length="50" mass="5786">SRKRGFDDALQAMYSHKQGFDDALQTMYSRKRGFAGDVMLNSVRLAFEIR</sequence>
<evidence type="ECO:0000313" key="1">
    <source>
        <dbReference type="EMBL" id="SJZ99005.1"/>
    </source>
</evidence>
<gene>
    <name evidence="1" type="ORF">SAMN02745202_01704</name>
</gene>
<dbReference type="EMBL" id="FUXK01000019">
    <property type="protein sequence ID" value="SJZ99005.1"/>
    <property type="molecule type" value="Genomic_DNA"/>
</dbReference>
<dbReference type="AlphaFoldDB" id="A0A1T4Q5D9"/>
<protein>
    <submittedName>
        <fullName evidence="1">Uncharacterized protein</fullName>
    </submittedName>
</protein>
<evidence type="ECO:0000313" key="2">
    <source>
        <dbReference type="Proteomes" id="UP000190065"/>
    </source>
</evidence>